<keyword evidence="1" id="KW-0812">Transmembrane</keyword>
<accession>A0A1Y2MDT1</accession>
<name>A0A1Y2MDT1_EPING</name>
<keyword evidence="3" id="KW-1185">Reference proteome</keyword>
<reference evidence="2 3" key="1">
    <citation type="journal article" date="2017" name="Genome Announc.">
        <title>Genome sequence of the saprophytic ascomycete Epicoccum nigrum ICMP 19927 strain isolated from New Zealand.</title>
        <authorList>
            <person name="Fokin M."/>
            <person name="Fleetwood D."/>
            <person name="Weir B.S."/>
            <person name="Villas-Boas S.G."/>
        </authorList>
    </citation>
    <scope>NUCLEOTIDE SEQUENCE [LARGE SCALE GENOMIC DNA]</scope>
    <source>
        <strain evidence="2 3">ICMP 19927</strain>
    </source>
</reference>
<feature type="transmembrane region" description="Helical" evidence="1">
    <location>
        <begin position="49"/>
        <end position="70"/>
    </location>
</feature>
<dbReference type="AlphaFoldDB" id="A0A1Y2MDT1"/>
<evidence type="ECO:0000256" key="1">
    <source>
        <dbReference type="SAM" id="Phobius"/>
    </source>
</evidence>
<feature type="transmembrane region" description="Helical" evidence="1">
    <location>
        <begin position="21"/>
        <end position="43"/>
    </location>
</feature>
<proteinExistence type="predicted"/>
<gene>
    <name evidence="2" type="ORF">B5807_00023</name>
</gene>
<keyword evidence="1" id="KW-1133">Transmembrane helix</keyword>
<dbReference type="Proteomes" id="UP000193240">
    <property type="component" value="Unassembled WGS sequence"/>
</dbReference>
<dbReference type="InParanoid" id="A0A1Y2MDT1"/>
<protein>
    <submittedName>
        <fullName evidence="2">Uncharacterized protein</fullName>
    </submittedName>
</protein>
<evidence type="ECO:0000313" key="3">
    <source>
        <dbReference type="Proteomes" id="UP000193240"/>
    </source>
</evidence>
<feature type="transmembrane region" description="Helical" evidence="1">
    <location>
        <begin position="91"/>
        <end position="110"/>
    </location>
</feature>
<keyword evidence="1" id="KW-0472">Membrane</keyword>
<dbReference type="EMBL" id="KZ107838">
    <property type="protein sequence ID" value="OSS54285.1"/>
    <property type="molecule type" value="Genomic_DNA"/>
</dbReference>
<evidence type="ECO:0000313" key="2">
    <source>
        <dbReference type="EMBL" id="OSS54285.1"/>
    </source>
</evidence>
<sequence>MVNRMATFFTLRGDVSPRLRALQFCQMSVVALTAVYTFLAAVIPSKHKAFTFSLLYGLILSSITTSILLRREQKAAAQGILTKDKYAKYQLWKLAAGFAMYFIAFIGFVATPSGKEQLGHNENGLVMNGFKITTFHSIILWTGTFNWLFMWASLFYSCCMTRREAGEIRLEGEEANIGFAQESSESDEVYARRLQAQDPNWQA</sequence>
<feature type="transmembrane region" description="Helical" evidence="1">
    <location>
        <begin position="138"/>
        <end position="159"/>
    </location>
</feature>
<organism evidence="2 3">
    <name type="scientific">Epicoccum nigrum</name>
    <name type="common">Soil fungus</name>
    <name type="synonym">Epicoccum purpurascens</name>
    <dbReference type="NCBI Taxonomy" id="105696"/>
    <lineage>
        <taxon>Eukaryota</taxon>
        <taxon>Fungi</taxon>
        <taxon>Dikarya</taxon>
        <taxon>Ascomycota</taxon>
        <taxon>Pezizomycotina</taxon>
        <taxon>Dothideomycetes</taxon>
        <taxon>Pleosporomycetidae</taxon>
        <taxon>Pleosporales</taxon>
        <taxon>Pleosporineae</taxon>
        <taxon>Didymellaceae</taxon>
        <taxon>Epicoccum</taxon>
    </lineage>
</organism>
<dbReference type="OMA" id="FYSCCMT"/>